<dbReference type="Gene3D" id="2.60.40.420">
    <property type="entry name" value="Cupredoxins - blue copper proteins"/>
    <property type="match status" value="1"/>
</dbReference>
<dbReference type="SUPFAM" id="SSF49503">
    <property type="entry name" value="Cupredoxins"/>
    <property type="match status" value="1"/>
</dbReference>
<dbReference type="RefSeq" id="WP_220205362.1">
    <property type="nucleotide sequence ID" value="NZ_BNJK01000001.1"/>
</dbReference>
<evidence type="ECO:0000313" key="1">
    <source>
        <dbReference type="EMBL" id="GHO94647.1"/>
    </source>
</evidence>
<dbReference type="Proteomes" id="UP000597444">
    <property type="component" value="Unassembled WGS sequence"/>
</dbReference>
<evidence type="ECO:0000313" key="2">
    <source>
        <dbReference type="Proteomes" id="UP000597444"/>
    </source>
</evidence>
<protein>
    <recommendedName>
        <fullName evidence="3">EfeO-type cupredoxin-like domain-containing protein</fullName>
    </recommendedName>
</protein>
<dbReference type="PROSITE" id="PS51257">
    <property type="entry name" value="PROKAR_LIPOPROTEIN"/>
    <property type="match status" value="1"/>
</dbReference>
<comment type="caution">
    <text evidence="1">The sequence shown here is derived from an EMBL/GenBank/DDBJ whole genome shotgun (WGS) entry which is preliminary data.</text>
</comment>
<sequence length="151" mass="16867">MGRTFFWGWRFSIIFIVLIGLTGCLGSPTSPPTVTVTLIDHQIQSSLTTFTVNKPYHFVVTNKGQTAHEFLIMPPPSKTKNLSDVELSKKALATISSLQPAETKTLDFTFNHDNVMRYSIGMDMRGFEFADHLAGHYEQGMKLSISIIPSQ</sequence>
<dbReference type="AlphaFoldDB" id="A0A8J3IPH5"/>
<name>A0A8J3IPH5_9CHLR</name>
<accession>A0A8J3IPH5</accession>
<evidence type="ECO:0008006" key="3">
    <source>
        <dbReference type="Google" id="ProtNLM"/>
    </source>
</evidence>
<keyword evidence="2" id="KW-1185">Reference proteome</keyword>
<reference evidence="1" key="1">
    <citation type="submission" date="2020-10" db="EMBL/GenBank/DDBJ databases">
        <title>Taxonomic study of unclassified bacteria belonging to the class Ktedonobacteria.</title>
        <authorList>
            <person name="Yabe S."/>
            <person name="Wang C.M."/>
            <person name="Zheng Y."/>
            <person name="Sakai Y."/>
            <person name="Cavaletti L."/>
            <person name="Monciardini P."/>
            <person name="Donadio S."/>
        </authorList>
    </citation>
    <scope>NUCLEOTIDE SEQUENCE</scope>
    <source>
        <strain evidence="1">ID150040</strain>
    </source>
</reference>
<dbReference type="EMBL" id="BNJK01000001">
    <property type="protein sequence ID" value="GHO94647.1"/>
    <property type="molecule type" value="Genomic_DNA"/>
</dbReference>
<dbReference type="InterPro" id="IPR008972">
    <property type="entry name" value="Cupredoxin"/>
</dbReference>
<organism evidence="1 2">
    <name type="scientific">Reticulibacter mediterranei</name>
    <dbReference type="NCBI Taxonomy" id="2778369"/>
    <lineage>
        <taxon>Bacteria</taxon>
        <taxon>Bacillati</taxon>
        <taxon>Chloroflexota</taxon>
        <taxon>Ktedonobacteria</taxon>
        <taxon>Ktedonobacterales</taxon>
        <taxon>Reticulibacteraceae</taxon>
        <taxon>Reticulibacter</taxon>
    </lineage>
</organism>
<gene>
    <name evidence="1" type="ORF">KSF_046950</name>
</gene>
<proteinExistence type="predicted"/>